<organism evidence="1 2">
    <name type="scientific">Heracleum sosnowskyi</name>
    <dbReference type="NCBI Taxonomy" id="360622"/>
    <lineage>
        <taxon>Eukaryota</taxon>
        <taxon>Viridiplantae</taxon>
        <taxon>Streptophyta</taxon>
        <taxon>Embryophyta</taxon>
        <taxon>Tracheophyta</taxon>
        <taxon>Spermatophyta</taxon>
        <taxon>Magnoliopsida</taxon>
        <taxon>eudicotyledons</taxon>
        <taxon>Gunneridae</taxon>
        <taxon>Pentapetalae</taxon>
        <taxon>asterids</taxon>
        <taxon>campanulids</taxon>
        <taxon>Apiales</taxon>
        <taxon>Apiaceae</taxon>
        <taxon>Apioideae</taxon>
        <taxon>apioid superclade</taxon>
        <taxon>Tordylieae</taxon>
        <taxon>Tordyliinae</taxon>
        <taxon>Heracleum</taxon>
    </lineage>
</organism>
<name>A0AAD8MJ10_9APIA</name>
<gene>
    <name evidence="1" type="ORF">POM88_030026</name>
</gene>
<reference evidence="1" key="2">
    <citation type="submission" date="2023-05" db="EMBL/GenBank/DDBJ databases">
        <authorList>
            <person name="Schelkunov M.I."/>
        </authorList>
    </citation>
    <scope>NUCLEOTIDE SEQUENCE</scope>
    <source>
        <strain evidence="1">Hsosn_3</strain>
        <tissue evidence="1">Leaf</tissue>
    </source>
</reference>
<sequence length="218" mass="24481">MEIRNSEERPCYSNWQVMKSPEIVEIDDNSKCCVGSTDEGIADVFVAVGKNDMDVLKWALNHAVLPGNRILLVHVSSPIAYIPTPVGMLSIGQLSRRQMQIYINEENTKRRNLLQKYISLCTDAKVLVDTMLVESDKVAKTIVDLIPVVNITNLVMGTRRPPSTSMFKTGVGKAAYVQKNAPRYCDISIVCLDKKKQRSAQQPEINFRKIVCFSGKFK</sequence>
<dbReference type="InterPro" id="IPR014729">
    <property type="entry name" value="Rossmann-like_a/b/a_fold"/>
</dbReference>
<evidence type="ECO:0000313" key="2">
    <source>
        <dbReference type="Proteomes" id="UP001237642"/>
    </source>
</evidence>
<proteinExistence type="predicted"/>
<accession>A0AAD8MJ10</accession>
<comment type="caution">
    <text evidence="1">The sequence shown here is derived from an EMBL/GenBank/DDBJ whole genome shotgun (WGS) entry which is preliminary data.</text>
</comment>
<dbReference type="AlphaFoldDB" id="A0AAD8MJ10"/>
<protein>
    <submittedName>
        <fullName evidence="1">U-box domain-containing protein 52-like</fullName>
    </submittedName>
</protein>
<keyword evidence="2" id="KW-1185">Reference proteome</keyword>
<dbReference type="EMBL" id="JAUIZM010000007">
    <property type="protein sequence ID" value="KAK1373833.1"/>
    <property type="molecule type" value="Genomic_DNA"/>
</dbReference>
<dbReference type="PANTHER" id="PTHR47382:SF1">
    <property type="entry name" value="USPA DOMAIN-CONTAINING PROTEIN"/>
    <property type="match status" value="1"/>
</dbReference>
<dbReference type="Proteomes" id="UP001237642">
    <property type="component" value="Unassembled WGS sequence"/>
</dbReference>
<dbReference type="SUPFAM" id="SSF52402">
    <property type="entry name" value="Adenine nucleotide alpha hydrolases-like"/>
    <property type="match status" value="1"/>
</dbReference>
<dbReference type="Gene3D" id="3.40.50.620">
    <property type="entry name" value="HUPs"/>
    <property type="match status" value="1"/>
</dbReference>
<dbReference type="CDD" id="cd01989">
    <property type="entry name" value="USP_STK_Ubox_N"/>
    <property type="match status" value="1"/>
</dbReference>
<evidence type="ECO:0000313" key="1">
    <source>
        <dbReference type="EMBL" id="KAK1373833.1"/>
    </source>
</evidence>
<dbReference type="PANTHER" id="PTHR47382">
    <property type="entry name" value="U-BOX DOMAIN-CONTAINING PROTEIN 52-LIKE"/>
    <property type="match status" value="1"/>
</dbReference>
<reference evidence="1" key="1">
    <citation type="submission" date="2023-02" db="EMBL/GenBank/DDBJ databases">
        <title>Genome of toxic invasive species Heracleum sosnowskyi carries increased number of genes despite the absence of recent whole-genome duplications.</title>
        <authorList>
            <person name="Schelkunov M."/>
            <person name="Shtratnikova V."/>
            <person name="Makarenko M."/>
            <person name="Klepikova A."/>
            <person name="Omelchenko D."/>
            <person name="Novikova G."/>
            <person name="Obukhova E."/>
            <person name="Bogdanov V."/>
            <person name="Penin A."/>
            <person name="Logacheva M."/>
        </authorList>
    </citation>
    <scope>NUCLEOTIDE SEQUENCE</scope>
    <source>
        <strain evidence="1">Hsosn_3</strain>
        <tissue evidence="1">Leaf</tissue>
    </source>
</reference>